<evidence type="ECO:0000313" key="11">
    <source>
        <dbReference type="EMBL" id="SQD92363.1"/>
    </source>
</evidence>
<evidence type="ECO:0000256" key="2">
    <source>
        <dbReference type="ARBA" id="ARBA00006561"/>
    </source>
</evidence>
<dbReference type="Gene3D" id="3.30.70.20">
    <property type="match status" value="3"/>
</dbReference>
<dbReference type="InterPro" id="IPR036188">
    <property type="entry name" value="FAD/NAD-bd_sf"/>
</dbReference>
<protein>
    <submittedName>
        <fullName evidence="11">CoB--CoM heterodisulfide reductase iron-sulfur subunit A 2</fullName>
        <ecNumber evidence="11">1.8.98.1</ecNumber>
    </submittedName>
</protein>
<dbReference type="PROSITE" id="PS51379">
    <property type="entry name" value="4FE4S_FER_2"/>
    <property type="match status" value="3"/>
</dbReference>
<dbReference type="SUPFAM" id="SSF54862">
    <property type="entry name" value="4Fe-4S ferredoxins"/>
    <property type="match status" value="1"/>
</dbReference>
<dbReference type="Gene3D" id="3.50.50.60">
    <property type="entry name" value="FAD/NAD(P)-binding domain"/>
    <property type="match status" value="1"/>
</dbReference>
<keyword evidence="5" id="KW-0274">FAD</keyword>
<dbReference type="AlphaFoldDB" id="A0A2X3K5Q8"/>
<evidence type="ECO:0000256" key="7">
    <source>
        <dbReference type="ARBA" id="ARBA00023004"/>
    </source>
</evidence>
<dbReference type="EC" id="1.8.98.1" evidence="11"/>
<evidence type="ECO:0000313" key="12">
    <source>
        <dbReference type="Proteomes" id="UP000249818"/>
    </source>
</evidence>
<dbReference type="GO" id="GO:0051539">
    <property type="term" value="F:4 iron, 4 sulfur cluster binding"/>
    <property type="evidence" value="ECO:0007669"/>
    <property type="project" value="UniProtKB-KW"/>
</dbReference>
<gene>
    <name evidence="11" type="primary">hdrA</name>
    <name evidence="11" type="ORF">BARAN1_0338</name>
</gene>
<dbReference type="EMBL" id="LS483254">
    <property type="protein sequence ID" value="SQD92363.1"/>
    <property type="molecule type" value="Genomic_DNA"/>
</dbReference>
<evidence type="ECO:0000259" key="10">
    <source>
        <dbReference type="PROSITE" id="PS51379"/>
    </source>
</evidence>
<keyword evidence="7" id="KW-0408">Iron</keyword>
<dbReference type="Pfam" id="PF12837">
    <property type="entry name" value="Fer4_6"/>
    <property type="match status" value="1"/>
</dbReference>
<dbReference type="PANTHER" id="PTHR43498:SF1">
    <property type="entry name" value="COB--COM HETERODISULFIDE REDUCTASE IRON-SULFUR SUBUNIT A"/>
    <property type="match status" value="1"/>
</dbReference>
<dbReference type="GO" id="GO:0046872">
    <property type="term" value="F:metal ion binding"/>
    <property type="evidence" value="ECO:0007669"/>
    <property type="project" value="UniProtKB-KW"/>
</dbReference>
<evidence type="ECO:0000256" key="6">
    <source>
        <dbReference type="ARBA" id="ARBA00023002"/>
    </source>
</evidence>
<feature type="domain" description="4Fe-4S ferredoxin-type" evidence="10">
    <location>
        <begin position="625"/>
        <end position="654"/>
    </location>
</feature>
<comment type="similarity">
    <text evidence="2">Belongs to the HdrA family.</text>
</comment>
<dbReference type="SUPFAM" id="SSF51905">
    <property type="entry name" value="FAD/NAD(P)-binding domain"/>
    <property type="match status" value="1"/>
</dbReference>
<sequence length="676" mass="72393">MSREPSPANRNPGPEAGHRSGGSGPRIGVFVCHCGKNIAATVDVERVVEAIAHYPGVVYAARHEYMCSDPGQDMIKKAIGDHRLTGVVVAACSPSMHETTFRRAAEEAGLNPYLLEIANIREGCSWVHEGPETTDKAIRIARAMVEKVKGNHPLSPIEVGHAAKCLVIGGGISGIQAALDIADAGFEVLLVERTPSIGGRMAQLSETFPTLDCSQCILTPKMVEASRHPRIRLLTYSEVAEVTGYLGNYHVVIRKRPTYVDPDKCNLCGDCAKACPIRVPSEFDRGLSERAAIYVPFPQAVPSSYTLDEGSCLGLNPLRCSECAKVCTAGAIDYDMPEERIEEDVGAIVVATGYDLYEKERMAEYGYGTVPDVIDGLEFERILSAGGPTKGEVRRPSDGKVPMEVVFVQCSGSRDPELHKSYCSKICCMYTAKHALLYRHNVHDGKAYVFYIDIRAGGKDYEEFVVRAMEDERILYLRGKVAKVFRDGDKVVVWGVDTLTGKRVEVAADLVVLAQAMVPSAGTGELARKLRIACGGEGFLKEAHPKLRPLEALTAGIFLAGAAHGPKDIPEAVAQGSGAAAKAIAILSAPVLTHSPEVAEVNEDLCSGCSICVPQCPYGAITPGDVAHVNELLCEGCGTCVAACPSGAMTMRNHTDLQVERMIRAALAEAVEVAGG</sequence>
<reference evidence="12" key="1">
    <citation type="submission" date="2018-05" db="EMBL/GenBank/DDBJ databases">
        <authorList>
            <person name="Hao L."/>
        </authorList>
    </citation>
    <scope>NUCLEOTIDE SEQUENCE [LARGE SCALE GENOMIC DNA]</scope>
</reference>
<evidence type="ECO:0000256" key="3">
    <source>
        <dbReference type="ARBA" id="ARBA00022485"/>
    </source>
</evidence>
<feature type="domain" description="4Fe-4S ferredoxin-type" evidence="10">
    <location>
        <begin position="597"/>
        <end position="623"/>
    </location>
</feature>
<organism evidence="11 12">
    <name type="scientific">Candidatus Bipolaricaulis anaerobius</name>
    <dbReference type="NCBI Taxonomy" id="2026885"/>
    <lineage>
        <taxon>Bacteria</taxon>
        <taxon>Candidatus Bipolaricaulota</taxon>
        <taxon>Candidatus Bipolaricaulia</taxon>
        <taxon>Candidatus Bipolaricaulales</taxon>
        <taxon>Candidatus Bipolaricaulaceae</taxon>
        <taxon>Candidatus Bipolaricaulis</taxon>
    </lineage>
</organism>
<evidence type="ECO:0000256" key="5">
    <source>
        <dbReference type="ARBA" id="ARBA00022827"/>
    </source>
</evidence>
<proteinExistence type="inferred from homology"/>
<keyword evidence="8" id="KW-0411">Iron-sulfur</keyword>
<keyword evidence="5" id="KW-0285">Flavoprotein</keyword>
<dbReference type="Pfam" id="PF13187">
    <property type="entry name" value="Fer4_9"/>
    <property type="match status" value="1"/>
</dbReference>
<keyword evidence="12" id="KW-1185">Reference proteome</keyword>
<keyword evidence="3" id="KW-0004">4Fe-4S</keyword>
<dbReference type="Pfam" id="PF12831">
    <property type="entry name" value="FAD_oxidored"/>
    <property type="match status" value="1"/>
</dbReference>
<comment type="cofactor">
    <cofactor evidence="1">
        <name>FAD</name>
        <dbReference type="ChEBI" id="CHEBI:57692"/>
    </cofactor>
</comment>
<dbReference type="GO" id="GO:0051912">
    <property type="term" value="F:CoB--CoM heterodisulfide reductase activity"/>
    <property type="evidence" value="ECO:0007669"/>
    <property type="project" value="UniProtKB-EC"/>
</dbReference>
<evidence type="ECO:0000256" key="4">
    <source>
        <dbReference type="ARBA" id="ARBA00022723"/>
    </source>
</evidence>
<feature type="region of interest" description="Disordered" evidence="9">
    <location>
        <begin position="1"/>
        <end position="22"/>
    </location>
</feature>
<dbReference type="OrthoDB" id="9758544at2"/>
<dbReference type="InterPro" id="IPR039650">
    <property type="entry name" value="HdrA-like"/>
</dbReference>
<dbReference type="InterPro" id="IPR017900">
    <property type="entry name" value="4Fe4S_Fe_S_CS"/>
</dbReference>
<dbReference type="Proteomes" id="UP000249818">
    <property type="component" value="Chromosome BARAN1"/>
</dbReference>
<dbReference type="PROSITE" id="PS00198">
    <property type="entry name" value="4FE4S_FER_1"/>
    <property type="match status" value="3"/>
</dbReference>
<evidence type="ECO:0000256" key="1">
    <source>
        <dbReference type="ARBA" id="ARBA00001974"/>
    </source>
</evidence>
<dbReference type="PANTHER" id="PTHR43498">
    <property type="entry name" value="FERREDOXIN:COB-COM HETERODISULFIDE REDUCTASE SUBUNIT A"/>
    <property type="match status" value="1"/>
</dbReference>
<feature type="domain" description="4Fe-4S ferredoxin-type" evidence="10">
    <location>
        <begin position="255"/>
        <end position="286"/>
    </location>
</feature>
<evidence type="ECO:0000256" key="8">
    <source>
        <dbReference type="ARBA" id="ARBA00023014"/>
    </source>
</evidence>
<dbReference type="InterPro" id="IPR017896">
    <property type="entry name" value="4Fe4S_Fe-S-bd"/>
</dbReference>
<keyword evidence="6 11" id="KW-0560">Oxidoreductase</keyword>
<keyword evidence="4" id="KW-0479">Metal-binding</keyword>
<evidence type="ECO:0000256" key="9">
    <source>
        <dbReference type="SAM" id="MobiDB-lite"/>
    </source>
</evidence>
<name>A0A2X3K5Q8_9BACT</name>
<accession>A0A2X3K5Q8</accession>
<dbReference type="KEGG" id="bana:BARAN1_0338"/>